<dbReference type="InterPro" id="IPR006016">
    <property type="entry name" value="UspA"/>
</dbReference>
<dbReference type="Gene3D" id="3.40.50.620">
    <property type="entry name" value="HUPs"/>
    <property type="match status" value="1"/>
</dbReference>
<organism evidence="3 4">
    <name type="scientific">Candidatus Schekmanbacteria bacterium RBG_13_48_7</name>
    <dbReference type="NCBI Taxonomy" id="1817878"/>
    <lineage>
        <taxon>Bacteria</taxon>
        <taxon>Candidatus Schekmaniibacteriota</taxon>
    </lineage>
</organism>
<evidence type="ECO:0000313" key="4">
    <source>
        <dbReference type="Proteomes" id="UP000179266"/>
    </source>
</evidence>
<comment type="caution">
    <text evidence="3">The sequence shown here is derived from an EMBL/GenBank/DDBJ whole genome shotgun (WGS) entry which is preliminary data.</text>
</comment>
<feature type="domain" description="UspA" evidence="2">
    <location>
        <begin position="23"/>
        <end position="83"/>
    </location>
</feature>
<dbReference type="CDD" id="cd00293">
    <property type="entry name" value="USP-like"/>
    <property type="match status" value="1"/>
</dbReference>
<reference evidence="3 4" key="1">
    <citation type="journal article" date="2016" name="Nat. Commun.">
        <title>Thousands of microbial genomes shed light on interconnected biogeochemical processes in an aquifer system.</title>
        <authorList>
            <person name="Anantharaman K."/>
            <person name="Brown C.T."/>
            <person name="Hug L.A."/>
            <person name="Sharon I."/>
            <person name="Castelle C.J."/>
            <person name="Probst A.J."/>
            <person name="Thomas B.C."/>
            <person name="Singh A."/>
            <person name="Wilkins M.J."/>
            <person name="Karaoz U."/>
            <person name="Brodie E.L."/>
            <person name="Williams K.H."/>
            <person name="Hubbard S.S."/>
            <person name="Banfield J.F."/>
        </authorList>
    </citation>
    <scope>NUCLEOTIDE SEQUENCE [LARGE SCALE GENOMIC DNA]</scope>
</reference>
<dbReference type="EMBL" id="MGDD01000337">
    <property type="protein sequence ID" value="OGL41961.1"/>
    <property type="molecule type" value="Genomic_DNA"/>
</dbReference>
<evidence type="ECO:0000256" key="1">
    <source>
        <dbReference type="ARBA" id="ARBA00008791"/>
    </source>
</evidence>
<dbReference type="PRINTS" id="PR01438">
    <property type="entry name" value="UNVRSLSTRESS"/>
</dbReference>
<dbReference type="AlphaFoldDB" id="A0A1F7RKH5"/>
<dbReference type="InterPro" id="IPR014729">
    <property type="entry name" value="Rossmann-like_a/b/a_fold"/>
</dbReference>
<gene>
    <name evidence="3" type="ORF">A2161_00450</name>
</gene>
<dbReference type="Proteomes" id="UP000179266">
    <property type="component" value="Unassembled WGS sequence"/>
</dbReference>
<dbReference type="Pfam" id="PF00582">
    <property type="entry name" value="Usp"/>
    <property type="match status" value="1"/>
</dbReference>
<dbReference type="SUPFAM" id="SSF52402">
    <property type="entry name" value="Adenine nucleotide alpha hydrolases-like"/>
    <property type="match status" value="1"/>
</dbReference>
<evidence type="ECO:0000313" key="3">
    <source>
        <dbReference type="EMBL" id="OGL41961.1"/>
    </source>
</evidence>
<comment type="similarity">
    <text evidence="1">Belongs to the universal stress protein A family.</text>
</comment>
<sequence>MKNNAVEQYQSFIGEIDTKDLTIESDIVVADEVDEAILDKVHSCKGDLIIVGARGRSATASLLLGSLTEKLIRKSHIPILAVKKKGAGMGFVDALLNM</sequence>
<name>A0A1F7RKH5_9BACT</name>
<proteinExistence type="inferred from homology"/>
<dbReference type="InterPro" id="IPR006015">
    <property type="entry name" value="Universal_stress_UspA"/>
</dbReference>
<evidence type="ECO:0000259" key="2">
    <source>
        <dbReference type="Pfam" id="PF00582"/>
    </source>
</evidence>
<accession>A0A1F7RKH5</accession>
<protein>
    <recommendedName>
        <fullName evidence="2">UspA domain-containing protein</fullName>
    </recommendedName>
</protein>